<reference evidence="1 2" key="1">
    <citation type="submission" date="2020-03" db="EMBL/GenBank/DDBJ databases">
        <authorList>
            <person name="Kim M.K."/>
        </authorList>
    </citation>
    <scope>NUCLEOTIDE SEQUENCE [LARGE SCALE GENOMIC DNA]</scope>
    <source>
        <strain evidence="1 2">BT328</strain>
    </source>
</reference>
<dbReference type="KEGG" id="spib:G8759_31430"/>
<dbReference type="Proteomes" id="UP000501802">
    <property type="component" value="Chromosome"/>
</dbReference>
<dbReference type="EMBL" id="CP050063">
    <property type="protein sequence ID" value="QIP16836.1"/>
    <property type="molecule type" value="Genomic_DNA"/>
</dbReference>
<accession>A0A6G9AWW4</accession>
<keyword evidence="2" id="KW-1185">Reference proteome</keyword>
<gene>
    <name evidence="1" type="ORF">G8759_31430</name>
</gene>
<name>A0A6G9AWW4_9BACT</name>
<proteinExistence type="predicted"/>
<evidence type="ECO:0000313" key="1">
    <source>
        <dbReference type="EMBL" id="QIP16836.1"/>
    </source>
</evidence>
<dbReference type="RefSeq" id="WP_167217111.1">
    <property type="nucleotide sequence ID" value="NZ_CP050063.1"/>
</dbReference>
<sequence length="93" mass="10477">MSNTPPGIPEHLFIQNPLSGRLINVLPLFDFLTNTFAGSQEAVSHLQLVHDFLSTCAVKGMDDSDINVEYLASMNYTLIMFRQVFEKMQEVKA</sequence>
<evidence type="ECO:0000313" key="2">
    <source>
        <dbReference type="Proteomes" id="UP000501802"/>
    </source>
</evidence>
<protein>
    <submittedName>
        <fullName evidence="1">Uncharacterized protein</fullName>
    </submittedName>
</protein>
<organism evidence="1 2">
    <name type="scientific">Spirosoma aureum</name>
    <dbReference type="NCBI Taxonomy" id="2692134"/>
    <lineage>
        <taxon>Bacteria</taxon>
        <taxon>Pseudomonadati</taxon>
        <taxon>Bacteroidota</taxon>
        <taxon>Cytophagia</taxon>
        <taxon>Cytophagales</taxon>
        <taxon>Cytophagaceae</taxon>
        <taxon>Spirosoma</taxon>
    </lineage>
</organism>
<dbReference type="AlphaFoldDB" id="A0A6G9AWW4"/>